<reference evidence="2" key="1">
    <citation type="journal article" date="2021" name="BMC Genomics">
        <title>Chromosome-level genome assembly and manually-curated proteome of model necrotroph Parastagonospora nodorum Sn15 reveals a genome-wide trove of candidate effector homologs, and redundancy of virulence-related functions within an accessory chromosome.</title>
        <authorList>
            <person name="Bertazzoni S."/>
            <person name="Jones D.A.B."/>
            <person name="Phan H.T."/>
            <person name="Tan K.-C."/>
            <person name="Hane J.K."/>
        </authorList>
    </citation>
    <scope>NUCLEOTIDE SEQUENCE [LARGE SCALE GENOMIC DNA]</scope>
    <source>
        <strain evidence="2">SN15 / ATCC MYA-4574 / FGSC 10173)</strain>
    </source>
</reference>
<dbReference type="Proteomes" id="UP000663193">
    <property type="component" value="Chromosome 14"/>
</dbReference>
<protein>
    <submittedName>
        <fullName evidence="1">Uncharacterized protein</fullName>
    </submittedName>
</protein>
<proteinExistence type="predicted"/>
<name>A0A7U2I7S6_PHANO</name>
<evidence type="ECO:0000313" key="1">
    <source>
        <dbReference type="EMBL" id="QRD02778.1"/>
    </source>
</evidence>
<evidence type="ECO:0000313" key="2">
    <source>
        <dbReference type="Proteomes" id="UP000663193"/>
    </source>
</evidence>
<dbReference type="AlphaFoldDB" id="A0A7U2I7S6"/>
<dbReference type="VEuPathDB" id="FungiDB:JI435_441240"/>
<dbReference type="EMBL" id="CP069036">
    <property type="protein sequence ID" value="QRD02778.1"/>
    <property type="molecule type" value="Genomic_DNA"/>
</dbReference>
<dbReference type="OrthoDB" id="10003767at2759"/>
<accession>A0A7U2I7S6</accession>
<organism evidence="1 2">
    <name type="scientific">Phaeosphaeria nodorum (strain SN15 / ATCC MYA-4574 / FGSC 10173)</name>
    <name type="common">Glume blotch fungus</name>
    <name type="synonym">Parastagonospora nodorum</name>
    <dbReference type="NCBI Taxonomy" id="321614"/>
    <lineage>
        <taxon>Eukaryota</taxon>
        <taxon>Fungi</taxon>
        <taxon>Dikarya</taxon>
        <taxon>Ascomycota</taxon>
        <taxon>Pezizomycotina</taxon>
        <taxon>Dothideomycetes</taxon>
        <taxon>Pleosporomycetidae</taxon>
        <taxon>Pleosporales</taxon>
        <taxon>Pleosporineae</taxon>
        <taxon>Phaeosphaeriaceae</taxon>
        <taxon>Parastagonospora</taxon>
    </lineage>
</organism>
<gene>
    <name evidence="1" type="ORF">JI435_441240</name>
</gene>
<keyword evidence="2" id="KW-1185">Reference proteome</keyword>
<sequence length="60" mass="6448">MIAATGADSDGKYTAKSALYQAAYGALYEGSSGGSIRQFARYVLRQMPGLHGIKEDEFLD</sequence>